<proteinExistence type="predicted"/>
<name>A0A0W4ZDS8_PNEJ7</name>
<feature type="domain" description="INO80 complex subunit B-like conserved region" evidence="3">
    <location>
        <begin position="157"/>
        <end position="241"/>
    </location>
</feature>
<dbReference type="GeneID" id="28941979"/>
<dbReference type="SMART" id="SM01406">
    <property type="entry name" value="PAPA-1"/>
    <property type="match status" value="1"/>
</dbReference>
<feature type="compositionally biased region" description="Basic and acidic residues" evidence="2">
    <location>
        <begin position="8"/>
        <end position="30"/>
    </location>
</feature>
<evidence type="ECO:0000256" key="1">
    <source>
        <dbReference type="SAM" id="Coils"/>
    </source>
</evidence>
<protein>
    <recommendedName>
        <fullName evidence="3">INO80 complex subunit B-like conserved region domain-containing protein</fullName>
    </recommendedName>
</protein>
<dbReference type="InterPro" id="IPR006880">
    <property type="entry name" value="INO80B_C"/>
</dbReference>
<dbReference type="PANTHER" id="PTHR21561:SF12">
    <property type="entry name" value="INO80 COMPLEX SUBUNIT B"/>
    <property type="match status" value="1"/>
</dbReference>
<sequence length="298" mass="33791">MGFSSLRDFNKANCIEDRTKRQEEDNHEYLQSRTSQPSQEKSLRITIRVPTRSHLGKRSTRRRVGVLESATDTESEELSPLSDPNEDEEIAHNESLDTDDIETFVSPPCPQSTLPSEASRLTKRQRARIEEELAIPSDLVQLPETVKRRHQNLTEEELALKKDELARRRKNLSEQKLEEEKMETIHKLLNKQATHKYKRIKTGDTEGVSDDEKNIPRVSSPIMSRWLDTKDGTVFAVPQRWLNTSISAYFSPQKAPAPPSPRPLCASCGGSGIYAVIDSNVSVRACSIPCIRSIRLKS</sequence>
<feature type="compositionally biased region" description="Basic residues" evidence="2">
    <location>
        <begin position="54"/>
        <end position="64"/>
    </location>
</feature>
<dbReference type="EMBL" id="LFWA01000017">
    <property type="protein sequence ID" value="KTW26544.1"/>
    <property type="molecule type" value="Genomic_DNA"/>
</dbReference>
<feature type="region of interest" description="Disordered" evidence="2">
    <location>
        <begin position="1"/>
        <end position="88"/>
    </location>
</feature>
<dbReference type="GO" id="GO:0006338">
    <property type="term" value="P:chromatin remodeling"/>
    <property type="evidence" value="ECO:0007669"/>
    <property type="project" value="InterPro"/>
</dbReference>
<dbReference type="AlphaFoldDB" id="A0A0W4ZDS8"/>
<feature type="compositionally biased region" description="Polar residues" evidence="2">
    <location>
        <begin position="31"/>
        <end position="40"/>
    </location>
</feature>
<evidence type="ECO:0000313" key="4">
    <source>
        <dbReference type="EMBL" id="KTW26544.1"/>
    </source>
</evidence>
<evidence type="ECO:0000256" key="2">
    <source>
        <dbReference type="SAM" id="MobiDB-lite"/>
    </source>
</evidence>
<dbReference type="PANTHER" id="PTHR21561">
    <property type="entry name" value="INO80 COMPLEX SUBUNIT B"/>
    <property type="match status" value="1"/>
</dbReference>
<dbReference type="Proteomes" id="UP000053447">
    <property type="component" value="Unassembled WGS sequence"/>
</dbReference>
<dbReference type="OrthoDB" id="2021186at2759"/>
<dbReference type="VEuPathDB" id="FungiDB:T551_03461"/>
<accession>A0A0W4ZDS8</accession>
<evidence type="ECO:0000259" key="3">
    <source>
        <dbReference type="SMART" id="SM01406"/>
    </source>
</evidence>
<feature type="coiled-coil region" evidence="1">
    <location>
        <begin position="155"/>
        <end position="182"/>
    </location>
</feature>
<dbReference type="InterPro" id="IPR029523">
    <property type="entry name" value="INO80B/Ies2"/>
</dbReference>
<reference evidence="5" key="1">
    <citation type="journal article" date="2016" name="Nat. Commun.">
        <title>Genome analysis of three Pneumocystis species reveals adaptation mechanisms to life exclusively in mammalian hosts.</title>
        <authorList>
            <person name="Ma L."/>
            <person name="Chen Z."/>
            <person name="Huang D.W."/>
            <person name="Kutty G."/>
            <person name="Ishihara M."/>
            <person name="Wang H."/>
            <person name="Abouelleil A."/>
            <person name="Bishop L."/>
            <person name="Davey E."/>
            <person name="Deng R."/>
            <person name="Deng X."/>
            <person name="Fan L."/>
            <person name="Fantoni G."/>
            <person name="Fitzgerald M."/>
            <person name="Gogineni E."/>
            <person name="Goldberg J.M."/>
            <person name="Handley G."/>
            <person name="Hu X."/>
            <person name="Huber C."/>
            <person name="Jiao X."/>
            <person name="Jones K."/>
            <person name="Levin J.Z."/>
            <person name="Liu Y."/>
            <person name="Macdonald P."/>
            <person name="Melnikov A."/>
            <person name="Raley C."/>
            <person name="Sassi M."/>
            <person name="Sherman B.T."/>
            <person name="Song X."/>
            <person name="Sykes S."/>
            <person name="Tran B."/>
            <person name="Walsh L."/>
            <person name="Xia Y."/>
            <person name="Yang J."/>
            <person name="Young S."/>
            <person name="Zeng Q."/>
            <person name="Zheng X."/>
            <person name="Stephens R."/>
            <person name="Nusbaum C."/>
            <person name="Birren B.W."/>
            <person name="Azadi P."/>
            <person name="Lempicki R.A."/>
            <person name="Cuomo C.A."/>
            <person name="Kovacs J.A."/>
        </authorList>
    </citation>
    <scope>NUCLEOTIDE SEQUENCE [LARGE SCALE GENOMIC DNA]</scope>
    <source>
        <strain evidence="5">RU7</strain>
    </source>
</reference>
<gene>
    <name evidence="4" type="ORF">T551_03461</name>
</gene>
<dbReference type="Pfam" id="PF04795">
    <property type="entry name" value="PAPA-1"/>
    <property type="match status" value="1"/>
</dbReference>
<evidence type="ECO:0000313" key="5">
    <source>
        <dbReference type="Proteomes" id="UP000053447"/>
    </source>
</evidence>
<dbReference type="GO" id="GO:0031011">
    <property type="term" value="C:Ino80 complex"/>
    <property type="evidence" value="ECO:0007669"/>
    <property type="project" value="InterPro"/>
</dbReference>
<dbReference type="RefSeq" id="XP_018228073.1">
    <property type="nucleotide sequence ID" value="XM_018375724.1"/>
</dbReference>
<keyword evidence="1" id="KW-0175">Coiled coil</keyword>
<dbReference type="STRING" id="1408657.A0A0W4ZDS8"/>
<organism evidence="4 5">
    <name type="scientific">Pneumocystis jirovecii (strain RU7)</name>
    <name type="common">Human pneumocystis pneumonia agent</name>
    <dbReference type="NCBI Taxonomy" id="1408657"/>
    <lineage>
        <taxon>Eukaryota</taxon>
        <taxon>Fungi</taxon>
        <taxon>Dikarya</taxon>
        <taxon>Ascomycota</taxon>
        <taxon>Taphrinomycotina</taxon>
        <taxon>Pneumocystomycetes</taxon>
        <taxon>Pneumocystaceae</taxon>
        <taxon>Pneumocystis</taxon>
    </lineage>
</organism>
<comment type="caution">
    <text evidence="4">The sequence shown here is derived from an EMBL/GenBank/DDBJ whole genome shotgun (WGS) entry which is preliminary data.</text>
</comment>
<keyword evidence="5" id="KW-1185">Reference proteome</keyword>